<dbReference type="InterPro" id="IPR008949">
    <property type="entry name" value="Isoprenoid_synthase_dom_sf"/>
</dbReference>
<reference evidence="7" key="1">
    <citation type="submission" date="2021-04" db="EMBL/GenBank/DDBJ databases">
        <title>Sinoanaerobacter chloroacetimidivorans sp. nov., an obligate anaerobic bacterium isolated from anaerobic sludge.</title>
        <authorList>
            <person name="Bao Y."/>
        </authorList>
    </citation>
    <scope>NUCLEOTIDE SEQUENCE</scope>
    <source>
        <strain evidence="7">BAD-6</strain>
    </source>
</reference>
<keyword evidence="3 6" id="KW-0808">Transferase</keyword>
<evidence type="ECO:0000313" key="8">
    <source>
        <dbReference type="Proteomes" id="UP000675664"/>
    </source>
</evidence>
<dbReference type="GO" id="GO:0046872">
    <property type="term" value="F:metal ion binding"/>
    <property type="evidence" value="ECO:0007669"/>
    <property type="project" value="UniProtKB-KW"/>
</dbReference>
<keyword evidence="4" id="KW-0479">Metal-binding</keyword>
<sequence>MINETKEKALEREIKFDQAFELVKNEVDRALSASPHIVRKYTKHLASSMGKFIRAVSLLTCSEDRDGLIPPDAIKFAAAIELLHLATLVHDDVIDNADLRRGEITLQKKYGKRTAVICGDYLLCMAVNLAASVPNKQDYLDLEMPDYMSRVCLGELNQHINNGNFDLSVLQYLKIISGKTAALFEASFYGGALLSEKNPDMLKKYAKIGKYVGMIFQLTDDCMDFETTEQVAKKPVQSDYEQNVITLPLIHAFREKDEFKQKAKNGIITRDEINDTVLSTGGLKFTRMVAKKYYEKTLKLIESLDAAAGKKSNLKSILDKAYRVF</sequence>
<dbReference type="PROSITE" id="PS00723">
    <property type="entry name" value="POLYPRENYL_SYNTHASE_1"/>
    <property type="match status" value="1"/>
</dbReference>
<dbReference type="AlphaFoldDB" id="A0A8J8B2G8"/>
<proteinExistence type="inferred from homology"/>
<dbReference type="SUPFAM" id="SSF48576">
    <property type="entry name" value="Terpenoid synthases"/>
    <property type="match status" value="1"/>
</dbReference>
<keyword evidence="8" id="KW-1185">Reference proteome</keyword>
<accession>A0A8J8B2G8</accession>
<dbReference type="Gene3D" id="1.10.600.10">
    <property type="entry name" value="Farnesyl Diphosphate Synthase"/>
    <property type="match status" value="1"/>
</dbReference>
<protein>
    <submittedName>
        <fullName evidence="7">Polyprenyl synthetase family protein</fullName>
    </submittedName>
</protein>
<dbReference type="PANTHER" id="PTHR12001:SF69">
    <property type="entry name" value="ALL TRANS-POLYPRENYL-DIPHOSPHATE SYNTHASE PDSS1"/>
    <property type="match status" value="1"/>
</dbReference>
<dbReference type="GO" id="GO:0004659">
    <property type="term" value="F:prenyltransferase activity"/>
    <property type="evidence" value="ECO:0007669"/>
    <property type="project" value="InterPro"/>
</dbReference>
<comment type="cofactor">
    <cofactor evidence="1">
        <name>Mg(2+)</name>
        <dbReference type="ChEBI" id="CHEBI:18420"/>
    </cofactor>
</comment>
<evidence type="ECO:0000256" key="5">
    <source>
        <dbReference type="ARBA" id="ARBA00022842"/>
    </source>
</evidence>
<name>A0A8J8B2G8_9FIRM</name>
<dbReference type="Pfam" id="PF00348">
    <property type="entry name" value="polyprenyl_synt"/>
    <property type="match status" value="1"/>
</dbReference>
<dbReference type="SFLD" id="SFLDS00005">
    <property type="entry name" value="Isoprenoid_Synthase_Type_I"/>
    <property type="match status" value="1"/>
</dbReference>
<dbReference type="RefSeq" id="WP_227018867.1">
    <property type="nucleotide sequence ID" value="NZ_JAGSND010000008.1"/>
</dbReference>
<dbReference type="InterPro" id="IPR033749">
    <property type="entry name" value="Polyprenyl_synt_CS"/>
</dbReference>
<keyword evidence="5" id="KW-0460">Magnesium</keyword>
<evidence type="ECO:0000256" key="3">
    <source>
        <dbReference type="ARBA" id="ARBA00022679"/>
    </source>
</evidence>
<dbReference type="CDD" id="cd00685">
    <property type="entry name" value="Trans_IPPS_HT"/>
    <property type="match status" value="1"/>
</dbReference>
<reference evidence="7" key="2">
    <citation type="submission" date="2021-04" db="EMBL/GenBank/DDBJ databases">
        <authorList>
            <person name="Liu J."/>
        </authorList>
    </citation>
    <scope>NUCLEOTIDE SEQUENCE</scope>
    <source>
        <strain evidence="7">BAD-6</strain>
    </source>
</reference>
<comment type="similarity">
    <text evidence="2 6">Belongs to the FPP/GGPP synthase family.</text>
</comment>
<dbReference type="GO" id="GO:0008299">
    <property type="term" value="P:isoprenoid biosynthetic process"/>
    <property type="evidence" value="ECO:0007669"/>
    <property type="project" value="InterPro"/>
</dbReference>
<evidence type="ECO:0000256" key="6">
    <source>
        <dbReference type="RuleBase" id="RU004466"/>
    </source>
</evidence>
<gene>
    <name evidence="7" type="ORF">KCX82_12670</name>
</gene>
<dbReference type="EMBL" id="JAGSND010000008">
    <property type="protein sequence ID" value="MBR0598736.1"/>
    <property type="molecule type" value="Genomic_DNA"/>
</dbReference>
<organism evidence="7 8">
    <name type="scientific">Sinanaerobacter chloroacetimidivorans</name>
    <dbReference type="NCBI Taxonomy" id="2818044"/>
    <lineage>
        <taxon>Bacteria</taxon>
        <taxon>Bacillati</taxon>
        <taxon>Bacillota</taxon>
        <taxon>Clostridia</taxon>
        <taxon>Peptostreptococcales</taxon>
        <taxon>Anaerovoracaceae</taxon>
        <taxon>Sinanaerobacter</taxon>
    </lineage>
</organism>
<comment type="caution">
    <text evidence="7">The sequence shown here is derived from an EMBL/GenBank/DDBJ whole genome shotgun (WGS) entry which is preliminary data.</text>
</comment>
<evidence type="ECO:0000256" key="4">
    <source>
        <dbReference type="ARBA" id="ARBA00022723"/>
    </source>
</evidence>
<dbReference type="PANTHER" id="PTHR12001">
    <property type="entry name" value="GERANYLGERANYL PYROPHOSPHATE SYNTHASE"/>
    <property type="match status" value="1"/>
</dbReference>
<evidence type="ECO:0000256" key="1">
    <source>
        <dbReference type="ARBA" id="ARBA00001946"/>
    </source>
</evidence>
<evidence type="ECO:0000256" key="2">
    <source>
        <dbReference type="ARBA" id="ARBA00006706"/>
    </source>
</evidence>
<dbReference type="InterPro" id="IPR000092">
    <property type="entry name" value="Polyprenyl_synt"/>
</dbReference>
<dbReference type="Proteomes" id="UP000675664">
    <property type="component" value="Unassembled WGS sequence"/>
</dbReference>
<evidence type="ECO:0000313" key="7">
    <source>
        <dbReference type="EMBL" id="MBR0598736.1"/>
    </source>
</evidence>